<dbReference type="EMBL" id="CM056819">
    <property type="protein sequence ID" value="KAJ8623774.1"/>
    <property type="molecule type" value="Genomic_DNA"/>
</dbReference>
<organism evidence="1 2">
    <name type="scientific">Persea americana</name>
    <name type="common">Avocado</name>
    <dbReference type="NCBI Taxonomy" id="3435"/>
    <lineage>
        <taxon>Eukaryota</taxon>
        <taxon>Viridiplantae</taxon>
        <taxon>Streptophyta</taxon>
        <taxon>Embryophyta</taxon>
        <taxon>Tracheophyta</taxon>
        <taxon>Spermatophyta</taxon>
        <taxon>Magnoliopsida</taxon>
        <taxon>Magnoliidae</taxon>
        <taxon>Laurales</taxon>
        <taxon>Lauraceae</taxon>
        <taxon>Persea</taxon>
    </lineage>
</organism>
<sequence>MPSSHRSHLLLSLQTLQIKPTSSNLPNPTTIITSSSSSSSHHQNPTLDQTHQTHFNHSRKIPPGPHPTVHSPQFTSLITTYTNANRPVDALRIYAHLRTTNTLIDRFAIPSIIKACGLISTVDQGKEIQGFVLKSGLDWDVFLHNALVQMYSECGDIECARKVFDKMPDRDVVSWSTMIRSYGRAKLFNEALGLIREMQWALVKPSDVAVINMASVFADMAVLDMGRAMHCYAIKNSCGNSVSVNTALLDMYIKCGSVAPARRIFDQIVGKSVISWTAMIAGYIRCGDWREGLRLFCGMQELNVFANEITMLSMVLECGWIGELKFGKWLHGYMLRNGFELSFVLATALVDMYGKCGAIESARTVFDAMDERDVMSWTVLISGYTMAGRFDQAFELFVQMRDAKIKPNKVTMVNLLSLCAETGALDHGKWVHSFIDKEGIECDVVLATALVDMYAKCGDIDGSCGAFTRAPNKDVCIWNAMMGGLAMHGHAKEVLDLFSELERTRLQPNDVTFISVLHACSHAGLVEDGSRYFSRMVGEFGLVPKVEHYGCMVDLLGRAGLLNEAYETIKNMPIEPNIIVWGALLAACKLHRNVELAEIAVKQLLELEPQNCGYNVLMSNIYATANRWNDVADVRKSIKETRVKKAPGLSSIEVNGAMHKFVMGDCLHPKTKEIHEMLAEMNKKLRQAGYVANTAAVLINVDEEEKETALTYHSEKLAMAFGLISTAPNSPIRVVKNLRVCDDCHSVTKLLSKIYNRVIIVRDRNRFHHFRDGSCSCKDYW</sequence>
<gene>
    <name evidence="1" type="ORF">MRB53_032304</name>
</gene>
<evidence type="ECO:0000313" key="2">
    <source>
        <dbReference type="Proteomes" id="UP001234297"/>
    </source>
</evidence>
<evidence type="ECO:0000313" key="1">
    <source>
        <dbReference type="EMBL" id="KAJ8623774.1"/>
    </source>
</evidence>
<name>A0ACC2KRY4_PERAE</name>
<reference evidence="1 2" key="1">
    <citation type="journal article" date="2022" name="Hortic Res">
        <title>A haplotype resolved chromosomal level avocado genome allows analysis of novel avocado genes.</title>
        <authorList>
            <person name="Nath O."/>
            <person name="Fletcher S.J."/>
            <person name="Hayward A."/>
            <person name="Shaw L.M."/>
            <person name="Masouleh A.K."/>
            <person name="Furtado A."/>
            <person name="Henry R.J."/>
            <person name="Mitter N."/>
        </authorList>
    </citation>
    <scope>NUCLEOTIDE SEQUENCE [LARGE SCALE GENOMIC DNA]</scope>
    <source>
        <strain evidence="2">cv. Hass</strain>
    </source>
</reference>
<protein>
    <submittedName>
        <fullName evidence="1">Uncharacterized protein</fullName>
    </submittedName>
</protein>
<keyword evidence="2" id="KW-1185">Reference proteome</keyword>
<comment type="caution">
    <text evidence="1">The sequence shown here is derived from an EMBL/GenBank/DDBJ whole genome shotgun (WGS) entry which is preliminary data.</text>
</comment>
<proteinExistence type="predicted"/>
<dbReference type="Proteomes" id="UP001234297">
    <property type="component" value="Chromosome 11"/>
</dbReference>
<accession>A0ACC2KRY4</accession>